<reference evidence="1" key="1">
    <citation type="submission" date="2018-02" db="EMBL/GenBank/DDBJ databases">
        <title>Rhizophora mucronata_Transcriptome.</title>
        <authorList>
            <person name="Meera S.P."/>
            <person name="Sreeshan A."/>
            <person name="Augustine A."/>
        </authorList>
    </citation>
    <scope>NUCLEOTIDE SEQUENCE</scope>
    <source>
        <tissue evidence="1">Leaf</tissue>
    </source>
</reference>
<sequence length="85" mass="9798">MYLISLSLLQSISEFCGFKILSSFSFIEILTSDERRMFASIMSVFFKLSIIVNPYLQKIMGHGSYSCYNDSYACISIFYLMLLCI</sequence>
<dbReference type="EMBL" id="GGEC01032673">
    <property type="protein sequence ID" value="MBX13157.1"/>
    <property type="molecule type" value="Transcribed_RNA"/>
</dbReference>
<keyword evidence="1" id="KW-0689">Ribosomal protein</keyword>
<name>A0A2P2L5B9_RHIMU</name>
<dbReference type="GO" id="GO:0005840">
    <property type="term" value="C:ribosome"/>
    <property type="evidence" value="ECO:0007669"/>
    <property type="project" value="UniProtKB-KW"/>
</dbReference>
<protein>
    <submittedName>
        <fullName evidence="1">60S ribosomal protein L22-2</fullName>
    </submittedName>
</protein>
<keyword evidence="1" id="KW-0687">Ribonucleoprotein</keyword>
<accession>A0A2P2L5B9</accession>
<dbReference type="AlphaFoldDB" id="A0A2P2L5B9"/>
<proteinExistence type="predicted"/>
<organism evidence="1">
    <name type="scientific">Rhizophora mucronata</name>
    <name type="common">Asiatic mangrove</name>
    <dbReference type="NCBI Taxonomy" id="61149"/>
    <lineage>
        <taxon>Eukaryota</taxon>
        <taxon>Viridiplantae</taxon>
        <taxon>Streptophyta</taxon>
        <taxon>Embryophyta</taxon>
        <taxon>Tracheophyta</taxon>
        <taxon>Spermatophyta</taxon>
        <taxon>Magnoliopsida</taxon>
        <taxon>eudicotyledons</taxon>
        <taxon>Gunneridae</taxon>
        <taxon>Pentapetalae</taxon>
        <taxon>rosids</taxon>
        <taxon>fabids</taxon>
        <taxon>Malpighiales</taxon>
        <taxon>Rhizophoraceae</taxon>
        <taxon>Rhizophora</taxon>
    </lineage>
</organism>
<evidence type="ECO:0000313" key="1">
    <source>
        <dbReference type="EMBL" id="MBX13157.1"/>
    </source>
</evidence>